<evidence type="ECO:0000256" key="7">
    <source>
        <dbReference type="PIRSR" id="PIRSR600269-50"/>
    </source>
</evidence>
<dbReference type="Proteomes" id="UP000009328">
    <property type="component" value="Unassembled WGS sequence"/>
</dbReference>
<comment type="similarity">
    <text evidence="2 9">Belongs to the copper/topaquinone oxidase family.</text>
</comment>
<feature type="modified residue" description="2',4',5'-topaquinone" evidence="8">
    <location>
        <position position="389"/>
    </location>
</feature>
<evidence type="ECO:0000256" key="5">
    <source>
        <dbReference type="ARBA" id="ARBA00023002"/>
    </source>
</evidence>
<dbReference type="InParanoid" id="K0KLJ0"/>
<protein>
    <recommendedName>
        <fullName evidence="9">Amine oxidase</fullName>
        <ecNumber evidence="9">1.4.3.-</ecNumber>
    </recommendedName>
</protein>
<comment type="cofactor">
    <cofactor evidence="1">
        <name>Cu cation</name>
        <dbReference type="ChEBI" id="CHEBI:23378"/>
    </cofactor>
</comment>
<name>K0KLJ0_WICCF</name>
<evidence type="ECO:0000256" key="6">
    <source>
        <dbReference type="ARBA" id="ARBA00023008"/>
    </source>
</evidence>
<dbReference type="InterPro" id="IPR000269">
    <property type="entry name" value="Cu_amine_oxidase"/>
</dbReference>
<dbReference type="Gene3D" id="2.70.98.20">
    <property type="entry name" value="Copper amine oxidase, catalytic domain"/>
    <property type="match status" value="1"/>
</dbReference>
<evidence type="ECO:0000256" key="2">
    <source>
        <dbReference type="ARBA" id="ARBA00007983"/>
    </source>
</evidence>
<keyword evidence="5 9" id="KW-0560">Oxidoreductase</keyword>
<dbReference type="eggNOG" id="KOG1186">
    <property type="taxonomic scope" value="Eukaryota"/>
</dbReference>
<dbReference type="InterPro" id="IPR036460">
    <property type="entry name" value="Cu_amine_oxidase_C_sf"/>
</dbReference>
<evidence type="ECO:0000256" key="9">
    <source>
        <dbReference type="RuleBase" id="RU000672"/>
    </source>
</evidence>
<proteinExistence type="inferred from homology"/>
<sequence length="661" mass="75254">MSLHPFDSITDAEIRLTTKLVKDLNKNAKIHFTQLDRLEPPKKDALKYLDAEKNGRPLPQIPRKTFVYYYLNSQMPLYKALVNVTYGHIIANEPILKKGVIGPLLPEDLLDTEIAVLENPATKAEIAKLNLPDNIKVCCDTWMYGTDSDDIDRPLVQGYVYLKLDHPDANHYSLPVKFSPVIELLTGKFVRMDYLPAGVDEKTVATQPWKQVEPVEYHPSLSGEVERPLKPLIVQQPEGASFTVEGSKIKWQGWEFRVSTNVREGFAIYDVYFKGRSLFYRMSLNEMTVPYGDPRAPYHRKQAFDLGDIGFGVNANQLNLGCDCLGVIKYLDTLGINREGEPWLLTNTVCMHEQDYGILYKHLNYRNSHAVVTRRREFVVQTIATVGNYEYIVNFVFDQAGAITVQVRATGILSTMPIDDGVDVPWGTKVGPGVMAAYHQHLLSFRFDCRLDGDENTAVYDDYVPMELDDKLNKYGVGYVQKRTILEKSGYIEQSPFTNRAYKVINENSINKITGKPVGYKFEMPAKQMLIARPESYNYKRATYSTQQFWVTKHEDDRNYAAGDLTNQSTEDTGLYKWANGEEDIRNKNLIVWPTLALTHPPVTEQFPVMPSDFMQFLVTPSSFFEKNPALDVPLATNSFNKSKYFEEKSSGDKSCCKTTL</sequence>
<dbReference type="GO" id="GO:0005507">
    <property type="term" value="F:copper ion binding"/>
    <property type="evidence" value="ECO:0007669"/>
    <property type="project" value="InterPro"/>
</dbReference>
<evidence type="ECO:0000259" key="10">
    <source>
        <dbReference type="Pfam" id="PF01179"/>
    </source>
</evidence>
<dbReference type="SUPFAM" id="SSF54416">
    <property type="entry name" value="Amine oxidase N-terminal region"/>
    <property type="match status" value="2"/>
</dbReference>
<dbReference type="InterPro" id="IPR016182">
    <property type="entry name" value="Cu_amine_oxidase_N-reg"/>
</dbReference>
<evidence type="ECO:0000313" key="12">
    <source>
        <dbReference type="Proteomes" id="UP000009328"/>
    </source>
</evidence>
<keyword evidence="6 9" id="KW-0186">Copper</keyword>
<dbReference type="InterPro" id="IPR015798">
    <property type="entry name" value="Cu_amine_oxidase_C"/>
</dbReference>
<dbReference type="GO" id="GO:0048038">
    <property type="term" value="F:quinone binding"/>
    <property type="evidence" value="ECO:0007669"/>
    <property type="project" value="InterPro"/>
</dbReference>
<feature type="domain" description="Copper amine oxidase catalytic" evidence="10">
    <location>
        <begin position="234"/>
        <end position="631"/>
    </location>
</feature>
<feature type="active site" description="Schiff-base intermediate with substrate; via topaquinone" evidence="7">
    <location>
        <position position="389"/>
    </location>
</feature>
<evidence type="ECO:0000256" key="8">
    <source>
        <dbReference type="PIRSR" id="PIRSR600269-51"/>
    </source>
</evidence>
<evidence type="ECO:0000256" key="4">
    <source>
        <dbReference type="ARBA" id="ARBA00022772"/>
    </source>
</evidence>
<keyword evidence="3 9" id="KW-0479">Metal-binding</keyword>
<keyword evidence="12" id="KW-1185">Reference proteome</keyword>
<dbReference type="STRING" id="1206466.K0KLJ0"/>
<reference evidence="11 12" key="1">
    <citation type="journal article" date="2012" name="Eukaryot. Cell">
        <title>Draft genome sequence of Wickerhamomyces ciferrii NRRL Y-1031 F-60-10.</title>
        <authorList>
            <person name="Schneider J."/>
            <person name="Andrea H."/>
            <person name="Blom J."/>
            <person name="Jaenicke S."/>
            <person name="Ruckert C."/>
            <person name="Schorsch C."/>
            <person name="Szczepanowski R."/>
            <person name="Farwick M."/>
            <person name="Goesmann A."/>
            <person name="Puhler A."/>
            <person name="Schaffer S."/>
            <person name="Tauch A."/>
            <person name="Kohler T."/>
            <person name="Brinkrolf K."/>
        </authorList>
    </citation>
    <scope>NUCLEOTIDE SEQUENCE [LARGE SCALE GENOMIC DNA]</scope>
    <source>
        <strain evidence="12">ATCC 14091 / BCRC 22168 / CBS 111 / JCM 3599 / NBRC 0793 / NRRL Y-1031 F-60-10</strain>
    </source>
</reference>
<dbReference type="PANTHER" id="PTHR10638">
    <property type="entry name" value="COPPER AMINE OXIDASE"/>
    <property type="match status" value="1"/>
</dbReference>
<gene>
    <name evidence="11" type="primary">AMO2</name>
    <name evidence="11" type="ORF">BN7_2629</name>
</gene>
<dbReference type="GO" id="GO:0009308">
    <property type="term" value="P:amine metabolic process"/>
    <property type="evidence" value="ECO:0007669"/>
    <property type="project" value="UniProtKB-UniRule"/>
</dbReference>
<dbReference type="SUPFAM" id="SSF49998">
    <property type="entry name" value="Amine oxidase catalytic domain"/>
    <property type="match status" value="1"/>
</dbReference>
<evidence type="ECO:0000256" key="3">
    <source>
        <dbReference type="ARBA" id="ARBA00022723"/>
    </source>
</evidence>
<dbReference type="GO" id="GO:0008131">
    <property type="term" value="F:primary methylamine oxidase activity"/>
    <property type="evidence" value="ECO:0007669"/>
    <property type="project" value="InterPro"/>
</dbReference>
<dbReference type="PANTHER" id="PTHR10638:SF33">
    <property type="entry name" value="AMINE OXIDASE"/>
    <property type="match status" value="1"/>
</dbReference>
<accession>K0KLJ0</accession>
<evidence type="ECO:0000256" key="1">
    <source>
        <dbReference type="ARBA" id="ARBA00001935"/>
    </source>
</evidence>
<dbReference type="HOGENOM" id="CLU_011500_3_1_1"/>
<dbReference type="EC" id="1.4.3.-" evidence="9"/>
<comment type="PTM">
    <text evidence="8 9">Topaquinone (TPQ) is generated by copper-dependent autoxidation of a specific tyrosyl residue.</text>
</comment>
<feature type="active site" description="Proton acceptor" evidence="7">
    <location>
        <position position="305"/>
    </location>
</feature>
<dbReference type="AlphaFoldDB" id="K0KLJ0"/>
<dbReference type="Pfam" id="PF01179">
    <property type="entry name" value="Cu_amine_oxid"/>
    <property type="match status" value="1"/>
</dbReference>
<dbReference type="EMBL" id="CAIF01000068">
    <property type="protein sequence ID" value="CCH43082.1"/>
    <property type="molecule type" value="Genomic_DNA"/>
</dbReference>
<comment type="cofactor">
    <cofactor evidence="9">
        <name>Cu cation</name>
        <dbReference type="ChEBI" id="CHEBI:23378"/>
    </cofactor>
    <text evidence="9">Contains 1 topaquinone per subunit.</text>
</comment>
<comment type="caution">
    <text evidence="11">The sequence shown here is derived from an EMBL/GenBank/DDBJ whole genome shotgun (WGS) entry which is preliminary data.</text>
</comment>
<keyword evidence="4 7" id="KW-0801">TPQ</keyword>
<dbReference type="Gene3D" id="3.10.450.40">
    <property type="match status" value="2"/>
</dbReference>
<organism evidence="11 12">
    <name type="scientific">Wickerhamomyces ciferrii (strain ATCC 14091 / BCRC 22168 / CBS 111 / JCM 3599 / NBRC 0793 / NRRL Y-1031 F-60-10)</name>
    <name type="common">Yeast</name>
    <name type="synonym">Pichia ciferrii</name>
    <dbReference type="NCBI Taxonomy" id="1206466"/>
    <lineage>
        <taxon>Eukaryota</taxon>
        <taxon>Fungi</taxon>
        <taxon>Dikarya</taxon>
        <taxon>Ascomycota</taxon>
        <taxon>Saccharomycotina</taxon>
        <taxon>Saccharomycetes</taxon>
        <taxon>Phaffomycetales</taxon>
        <taxon>Wickerhamomycetaceae</taxon>
        <taxon>Wickerhamomyces</taxon>
    </lineage>
</organism>
<evidence type="ECO:0000313" key="11">
    <source>
        <dbReference type="EMBL" id="CCH43082.1"/>
    </source>
</evidence>